<dbReference type="Pfam" id="PF07992">
    <property type="entry name" value="Pyr_redox_2"/>
    <property type="match status" value="2"/>
</dbReference>
<accession>A0A401UQ03</accession>
<dbReference type="SUPFAM" id="SSF51905">
    <property type="entry name" value="FAD/NAD(P)-binding domain"/>
    <property type="match status" value="1"/>
</dbReference>
<sequence>MNKYQKLFEPMTIGKLKLKNRISMAPMGLVFYADPNGGFNENAQNYYVERAKGGTGLIITGICNVDYNEVEDLIMPCPTYRPALFCNSVASMIERIHAYDSKIILQLTGGLGRSAIPALVKKHIAPSINENRFEPSIIHREMTTEEIQVLINNFIKSAAIAKKGGFDGVEIHAVHEGYLLDQFAISFYNKRTDGYGGDLRARLKIATDIVKGVKKVCGEDFPVSLRYSVKSFMKALRQGILPAEEAQEKGKDLEEGLEAAKILVEAGYDMLNVDAGTYDSWYWNHPPMYFEKGMYREFGRAVKKVVDVPVILAGRLDNPDIALDALNGCCDIVSYGRPLLADPYLPEKIRTGNFKDIRPCLSCHDGCMGRIATGSPLSCAVNPACGREEKYGLSNTNSPKKVLVIGGGLAGMECARAATIRGHKVTIVEKSSKLGGNIIPGSVPDFKTDDRELIKWYEYQLEKLSINVIKNTPVDKAYVEKFDADVIVVATGSSPISIDFGSENNVYTANDVLLDVSKAGNKIVVVGGGLVGCEAALWLAQMGKKVSVVEMQSDVLGGPHGMPMMNYSMLVELLAFNNVDVYKNTKVEKVNKHSVVINNAEGLAEISADTVITAVGYRQKNDLYNSLNDGEKVLYNIGDSREVRNIMNAIWSGYELGRSI</sequence>
<evidence type="ECO:0000256" key="1">
    <source>
        <dbReference type="ARBA" id="ARBA00001917"/>
    </source>
</evidence>
<keyword evidence="4" id="KW-0285">Flavoprotein</keyword>
<dbReference type="Gene3D" id="3.50.50.60">
    <property type="entry name" value="FAD/NAD(P)-binding domain"/>
    <property type="match status" value="1"/>
</dbReference>
<dbReference type="EMBL" id="BHYK01000020">
    <property type="protein sequence ID" value="GCD11632.1"/>
    <property type="molecule type" value="Genomic_DNA"/>
</dbReference>
<dbReference type="SUPFAM" id="SSF51395">
    <property type="entry name" value="FMN-linked oxidoreductases"/>
    <property type="match status" value="1"/>
</dbReference>
<evidence type="ECO:0000256" key="6">
    <source>
        <dbReference type="ARBA" id="ARBA00022723"/>
    </source>
</evidence>
<reference evidence="12 13" key="1">
    <citation type="submission" date="2018-11" db="EMBL/GenBank/DDBJ databases">
        <title>Genome sequencing and assembly of Clostridium tagluense strain A121.</title>
        <authorList>
            <person name="Murakami T."/>
            <person name="Segawa T."/>
            <person name="Shcherbakova V.A."/>
            <person name="Mori H."/>
            <person name="Yoshimura Y."/>
        </authorList>
    </citation>
    <scope>NUCLEOTIDE SEQUENCE [LARGE SCALE GENOMIC DNA]</scope>
    <source>
        <strain evidence="12 13">A121</strain>
    </source>
</reference>
<name>A0A401UQ03_9CLOT</name>
<feature type="domain" description="NADH:flavin oxidoreductase/NADH oxidase N-terminal" evidence="10">
    <location>
        <begin position="6"/>
        <end position="352"/>
    </location>
</feature>
<evidence type="ECO:0000256" key="3">
    <source>
        <dbReference type="ARBA" id="ARBA00011048"/>
    </source>
</evidence>
<comment type="cofactor">
    <cofactor evidence="2">
        <name>[4Fe-4S] cluster</name>
        <dbReference type="ChEBI" id="CHEBI:49883"/>
    </cofactor>
</comment>
<feature type="domain" description="FAD/NAD(P)-binding" evidence="11">
    <location>
        <begin position="389"/>
        <end position="476"/>
    </location>
</feature>
<protein>
    <submittedName>
        <fullName evidence="12">2-enoate reductase</fullName>
    </submittedName>
</protein>
<keyword evidence="8" id="KW-0408">Iron</keyword>
<dbReference type="InterPro" id="IPR013785">
    <property type="entry name" value="Aldolase_TIM"/>
</dbReference>
<dbReference type="GO" id="GO:0051536">
    <property type="term" value="F:iron-sulfur cluster binding"/>
    <property type="evidence" value="ECO:0007669"/>
    <property type="project" value="UniProtKB-KW"/>
</dbReference>
<dbReference type="PRINTS" id="PR00411">
    <property type="entry name" value="PNDRDTASEI"/>
</dbReference>
<comment type="cofactor">
    <cofactor evidence="1">
        <name>FMN</name>
        <dbReference type="ChEBI" id="CHEBI:58210"/>
    </cofactor>
</comment>
<organism evidence="12 13">
    <name type="scientific">Clostridium tagluense</name>
    <dbReference type="NCBI Taxonomy" id="360422"/>
    <lineage>
        <taxon>Bacteria</taxon>
        <taxon>Bacillati</taxon>
        <taxon>Bacillota</taxon>
        <taxon>Clostridia</taxon>
        <taxon>Eubacteriales</taxon>
        <taxon>Clostridiaceae</taxon>
        <taxon>Clostridium</taxon>
    </lineage>
</organism>
<evidence type="ECO:0000256" key="5">
    <source>
        <dbReference type="ARBA" id="ARBA00022643"/>
    </source>
</evidence>
<dbReference type="GO" id="GO:0010181">
    <property type="term" value="F:FMN binding"/>
    <property type="evidence" value="ECO:0007669"/>
    <property type="project" value="InterPro"/>
</dbReference>
<evidence type="ECO:0000256" key="2">
    <source>
        <dbReference type="ARBA" id="ARBA00001966"/>
    </source>
</evidence>
<dbReference type="InterPro" id="IPR036188">
    <property type="entry name" value="FAD/NAD-bd_sf"/>
</dbReference>
<dbReference type="Proteomes" id="UP000287872">
    <property type="component" value="Unassembled WGS sequence"/>
</dbReference>
<comment type="similarity">
    <text evidence="3">In the N-terminal section; belongs to the NADH:flavin oxidoreductase/NADH oxidase family.</text>
</comment>
<dbReference type="InterPro" id="IPR001155">
    <property type="entry name" value="OxRdtase_FMN_N"/>
</dbReference>
<evidence type="ECO:0000313" key="12">
    <source>
        <dbReference type="EMBL" id="GCD11632.1"/>
    </source>
</evidence>
<evidence type="ECO:0000256" key="7">
    <source>
        <dbReference type="ARBA" id="ARBA00023002"/>
    </source>
</evidence>
<dbReference type="AlphaFoldDB" id="A0A401UQ03"/>
<comment type="caution">
    <text evidence="12">The sequence shown here is derived from an EMBL/GenBank/DDBJ whole genome shotgun (WGS) entry which is preliminary data.</text>
</comment>
<proteinExistence type="inferred from homology"/>
<keyword evidence="7" id="KW-0560">Oxidoreductase</keyword>
<dbReference type="InterPro" id="IPR051793">
    <property type="entry name" value="NADH:flavin_oxidoreductase"/>
</dbReference>
<dbReference type="GO" id="GO:0016491">
    <property type="term" value="F:oxidoreductase activity"/>
    <property type="evidence" value="ECO:0007669"/>
    <property type="project" value="UniProtKB-KW"/>
</dbReference>
<evidence type="ECO:0000256" key="9">
    <source>
        <dbReference type="ARBA" id="ARBA00023014"/>
    </source>
</evidence>
<evidence type="ECO:0000259" key="10">
    <source>
        <dbReference type="Pfam" id="PF00724"/>
    </source>
</evidence>
<feature type="domain" description="FAD/NAD(P)-binding" evidence="11">
    <location>
        <begin position="479"/>
        <end position="625"/>
    </location>
</feature>
<evidence type="ECO:0000313" key="13">
    <source>
        <dbReference type="Proteomes" id="UP000287872"/>
    </source>
</evidence>
<evidence type="ECO:0000256" key="8">
    <source>
        <dbReference type="ARBA" id="ARBA00023004"/>
    </source>
</evidence>
<dbReference type="InterPro" id="IPR023753">
    <property type="entry name" value="FAD/NAD-binding_dom"/>
</dbReference>
<dbReference type="Pfam" id="PF00724">
    <property type="entry name" value="Oxidored_FMN"/>
    <property type="match status" value="1"/>
</dbReference>
<dbReference type="PANTHER" id="PTHR42917:SF2">
    <property type="entry name" value="2,4-DIENOYL-COA REDUCTASE [(2E)-ENOYL-COA-PRODUCING]"/>
    <property type="match status" value="1"/>
</dbReference>
<keyword evidence="13" id="KW-1185">Reference proteome</keyword>
<dbReference type="Gene3D" id="3.20.20.70">
    <property type="entry name" value="Aldolase class I"/>
    <property type="match status" value="1"/>
</dbReference>
<evidence type="ECO:0000259" key="11">
    <source>
        <dbReference type="Pfam" id="PF07992"/>
    </source>
</evidence>
<dbReference type="Gene3D" id="3.40.50.720">
    <property type="entry name" value="NAD(P)-binding Rossmann-like Domain"/>
    <property type="match status" value="1"/>
</dbReference>
<evidence type="ECO:0000256" key="4">
    <source>
        <dbReference type="ARBA" id="ARBA00022630"/>
    </source>
</evidence>
<keyword evidence="6" id="KW-0479">Metal-binding</keyword>
<gene>
    <name evidence="12" type="primary">fldZ</name>
    <name evidence="12" type="ORF">Ctaglu_32550</name>
</gene>
<dbReference type="GO" id="GO:0046872">
    <property type="term" value="F:metal ion binding"/>
    <property type="evidence" value="ECO:0007669"/>
    <property type="project" value="UniProtKB-KW"/>
</dbReference>
<dbReference type="OrthoDB" id="9772736at2"/>
<dbReference type="PANTHER" id="PTHR42917">
    <property type="entry name" value="2,4-DIENOYL-COA REDUCTASE"/>
    <property type="match status" value="1"/>
</dbReference>
<keyword evidence="5" id="KW-0288">FMN</keyword>
<dbReference type="PRINTS" id="PR00368">
    <property type="entry name" value="FADPNR"/>
</dbReference>
<dbReference type="RefSeq" id="WP_125003614.1">
    <property type="nucleotide sequence ID" value="NZ_BHYK01000020.1"/>
</dbReference>
<keyword evidence="9" id="KW-0411">Iron-sulfur</keyword>